<dbReference type="KEGG" id="nmk:CHR53_13970"/>
<dbReference type="Proteomes" id="UP000282892">
    <property type="component" value="Chromosome"/>
</dbReference>
<dbReference type="GO" id="GO:0046872">
    <property type="term" value="F:metal ion binding"/>
    <property type="evidence" value="ECO:0007669"/>
    <property type="project" value="UniProtKB-KW"/>
</dbReference>
<dbReference type="PROSITE" id="PS51819">
    <property type="entry name" value="VOC"/>
    <property type="match status" value="1"/>
</dbReference>
<sequence length="158" mass="17420">MRRISMAEGRVIGFIHSGITVKNLESALDFYVNTLGFELLSTQVANSDYIFDIVEIPGLKEIKIAFVQIPGGQVIELLEYVGIDTYSGSARSCDYGTGHICLMVENLEVMFNELQAKGVQFKSKKVANINAGANKGSKAIYMLDPDGYIIELMEKKLS</sequence>
<dbReference type="Gene3D" id="3.10.180.10">
    <property type="entry name" value="2,3-Dihydroxybiphenyl 1,2-Dioxygenase, domain 1"/>
    <property type="match status" value="1"/>
</dbReference>
<dbReference type="PANTHER" id="PTHR43048:SF3">
    <property type="entry name" value="METHYLMALONYL-COA EPIMERASE, MITOCHONDRIAL"/>
    <property type="match status" value="1"/>
</dbReference>
<protein>
    <recommendedName>
        <fullName evidence="2">VOC domain-containing protein</fullName>
    </recommendedName>
</protein>
<dbReference type="InterPro" id="IPR037523">
    <property type="entry name" value="VOC_core"/>
</dbReference>
<evidence type="ECO:0000259" key="2">
    <source>
        <dbReference type="PROSITE" id="PS51819"/>
    </source>
</evidence>
<dbReference type="STRING" id="1193713.GCA_001636315_05230"/>
<dbReference type="GO" id="GO:0004493">
    <property type="term" value="F:methylmalonyl-CoA epimerase activity"/>
    <property type="evidence" value="ECO:0007669"/>
    <property type="project" value="TreeGrafter"/>
</dbReference>
<dbReference type="SUPFAM" id="SSF54593">
    <property type="entry name" value="Glyoxalase/Bleomycin resistance protein/Dihydroxybiphenyl dioxygenase"/>
    <property type="match status" value="1"/>
</dbReference>
<evidence type="ECO:0000256" key="1">
    <source>
        <dbReference type="ARBA" id="ARBA00022723"/>
    </source>
</evidence>
<gene>
    <name evidence="3" type="ORF">CHR53_13970</name>
</gene>
<dbReference type="Pfam" id="PF00903">
    <property type="entry name" value="Glyoxalase"/>
    <property type="match status" value="1"/>
</dbReference>
<dbReference type="AlphaFoldDB" id="A0A3T0HYU8"/>
<dbReference type="OrthoDB" id="9814858at2"/>
<dbReference type="PANTHER" id="PTHR43048">
    <property type="entry name" value="METHYLMALONYL-COA EPIMERASE"/>
    <property type="match status" value="1"/>
</dbReference>
<keyword evidence="1" id="KW-0479">Metal-binding</keyword>
<proteinExistence type="predicted"/>
<accession>A0A3T0HYU8</accession>
<evidence type="ECO:0000313" key="3">
    <source>
        <dbReference type="EMBL" id="AZU62302.1"/>
    </source>
</evidence>
<reference evidence="3 4" key="1">
    <citation type="submission" date="2017-07" db="EMBL/GenBank/DDBJ databases">
        <title>The complete genome sequence of Bacillus mesonae strain H20-5, an efficient strain improving plant abiotic stress resistance.</title>
        <authorList>
            <person name="Kim S.Y."/>
            <person name="Song H."/>
            <person name="Sang M.K."/>
            <person name="Weon H.-Y."/>
            <person name="Song J."/>
        </authorList>
    </citation>
    <scope>NUCLEOTIDE SEQUENCE [LARGE SCALE GENOMIC DNA]</scope>
    <source>
        <strain evidence="3 4">H20-5</strain>
    </source>
</reference>
<dbReference type="InterPro" id="IPR051785">
    <property type="entry name" value="MMCE/EMCE_epimerase"/>
</dbReference>
<evidence type="ECO:0000313" key="4">
    <source>
        <dbReference type="Proteomes" id="UP000282892"/>
    </source>
</evidence>
<name>A0A3T0HYU8_9BACI</name>
<organism evidence="3 4">
    <name type="scientific">Neobacillus mesonae</name>
    <dbReference type="NCBI Taxonomy" id="1193713"/>
    <lineage>
        <taxon>Bacteria</taxon>
        <taxon>Bacillati</taxon>
        <taxon>Bacillota</taxon>
        <taxon>Bacilli</taxon>
        <taxon>Bacillales</taxon>
        <taxon>Bacillaceae</taxon>
        <taxon>Neobacillus</taxon>
    </lineage>
</organism>
<dbReference type="GO" id="GO:0046491">
    <property type="term" value="P:L-methylmalonyl-CoA metabolic process"/>
    <property type="evidence" value="ECO:0007669"/>
    <property type="project" value="TreeGrafter"/>
</dbReference>
<dbReference type="InterPro" id="IPR029068">
    <property type="entry name" value="Glyas_Bleomycin-R_OHBP_Dase"/>
</dbReference>
<keyword evidence="4" id="KW-1185">Reference proteome</keyword>
<feature type="domain" description="VOC" evidence="2">
    <location>
        <begin position="13"/>
        <end position="155"/>
    </location>
</feature>
<dbReference type="EMBL" id="CP022572">
    <property type="protein sequence ID" value="AZU62302.1"/>
    <property type="molecule type" value="Genomic_DNA"/>
</dbReference>
<dbReference type="InterPro" id="IPR004360">
    <property type="entry name" value="Glyas_Fos-R_dOase_dom"/>
</dbReference>